<dbReference type="Proteomes" id="UP000183982">
    <property type="component" value="Unassembled WGS sequence"/>
</dbReference>
<sequence>MATQLLFYQNARPVTVSEHGDLSVRGADGYGFASKVNSVPLTAIEFAAAAGNYPIVFAGNEDRVMPTVILGVKDHENFFVEDGAWKAGTYVPAFVRRYPFVFSTDKENNNFILNIDEDYSGCNRDGSGERLFDTDGNHTVYLKNTLRFLQEYQGQFRRTEAYCKRLNDLGLLQPMQAQFNLADGENRSLSGFMSVNRDKLREIDDETLRQMFDTDELECTFLHLHSMRHFQTMLGQFAGSDAPADAPADKADAAPEKAAAPAAKKTKNSKTS</sequence>
<dbReference type="AlphaFoldDB" id="A0A1M6QCM4"/>
<feature type="region of interest" description="Disordered" evidence="1">
    <location>
        <begin position="239"/>
        <end position="272"/>
    </location>
</feature>
<dbReference type="RefSeq" id="WP_073255245.1">
    <property type="nucleotide sequence ID" value="NZ_FQZQ01000021.1"/>
</dbReference>
<keyword evidence="3" id="KW-1185">Reference proteome</keyword>
<evidence type="ECO:0000313" key="2">
    <source>
        <dbReference type="EMBL" id="SHK17915.1"/>
    </source>
</evidence>
<dbReference type="OrthoDB" id="9806524at2"/>
<evidence type="ECO:0000313" key="3">
    <source>
        <dbReference type="Proteomes" id="UP000183982"/>
    </source>
</evidence>
<proteinExistence type="predicted"/>
<name>A0A1M6QCM4_9RHOB</name>
<dbReference type="STRING" id="1470563.SAMN05444000_1217"/>
<evidence type="ECO:0000256" key="1">
    <source>
        <dbReference type="SAM" id="MobiDB-lite"/>
    </source>
</evidence>
<protein>
    <submittedName>
        <fullName evidence="2">SapC protein</fullName>
    </submittedName>
</protein>
<dbReference type="EMBL" id="FQZQ01000021">
    <property type="protein sequence ID" value="SHK17915.1"/>
    <property type="molecule type" value="Genomic_DNA"/>
</dbReference>
<accession>A0A1M6QCM4</accession>
<dbReference type="Pfam" id="PF07277">
    <property type="entry name" value="SapC"/>
    <property type="match status" value="1"/>
</dbReference>
<organism evidence="2 3">
    <name type="scientific">Shimia gijangensis</name>
    <dbReference type="NCBI Taxonomy" id="1470563"/>
    <lineage>
        <taxon>Bacteria</taxon>
        <taxon>Pseudomonadati</taxon>
        <taxon>Pseudomonadota</taxon>
        <taxon>Alphaproteobacteria</taxon>
        <taxon>Rhodobacterales</taxon>
        <taxon>Roseobacteraceae</taxon>
    </lineage>
</organism>
<gene>
    <name evidence="2" type="ORF">SAMN05444000_1217</name>
</gene>
<dbReference type="InterPro" id="IPR010836">
    <property type="entry name" value="SapC"/>
</dbReference>
<reference evidence="3" key="1">
    <citation type="submission" date="2016-11" db="EMBL/GenBank/DDBJ databases">
        <authorList>
            <person name="Varghese N."/>
            <person name="Submissions S."/>
        </authorList>
    </citation>
    <scope>NUCLEOTIDE SEQUENCE [LARGE SCALE GENOMIC DNA]</scope>
    <source>
        <strain evidence="3">DSM 100564</strain>
    </source>
</reference>